<reference evidence="7" key="1">
    <citation type="journal article" date="2019" name="Int. J. Syst. Evol. Microbiol.">
        <title>The Global Catalogue of Microorganisms (GCM) 10K type strain sequencing project: providing services to taxonomists for standard genome sequencing and annotation.</title>
        <authorList>
            <consortium name="The Broad Institute Genomics Platform"/>
            <consortium name="The Broad Institute Genome Sequencing Center for Infectious Disease"/>
            <person name="Wu L."/>
            <person name="Ma J."/>
        </authorList>
    </citation>
    <scope>NUCLEOTIDE SEQUENCE [LARGE SCALE GENOMIC DNA]</scope>
    <source>
        <strain evidence="7">JCM 18015</strain>
    </source>
</reference>
<dbReference type="InterPro" id="IPR002641">
    <property type="entry name" value="PNPLA_dom"/>
</dbReference>
<dbReference type="SUPFAM" id="SSF52151">
    <property type="entry name" value="FabD/lysophospholipase-like"/>
    <property type="match status" value="1"/>
</dbReference>
<feature type="short sequence motif" description="DGA/G" evidence="4">
    <location>
        <begin position="156"/>
        <end position="158"/>
    </location>
</feature>
<dbReference type="Pfam" id="PF01734">
    <property type="entry name" value="Patatin"/>
    <property type="match status" value="1"/>
</dbReference>
<dbReference type="PANTHER" id="PTHR14226">
    <property type="entry name" value="NEUROPATHY TARGET ESTERASE/SWISS CHEESE D.MELANOGASTER"/>
    <property type="match status" value="1"/>
</dbReference>
<accession>A0ABP9LL96</accession>
<evidence type="ECO:0000313" key="7">
    <source>
        <dbReference type="Proteomes" id="UP001499910"/>
    </source>
</evidence>
<dbReference type="InterPro" id="IPR050301">
    <property type="entry name" value="NTE"/>
</dbReference>
<evidence type="ECO:0000256" key="3">
    <source>
        <dbReference type="ARBA" id="ARBA00023098"/>
    </source>
</evidence>
<comment type="caution">
    <text evidence="4">Lacks conserved residue(s) required for the propagation of feature annotation.</text>
</comment>
<dbReference type="EMBL" id="BAABHW010000005">
    <property type="protein sequence ID" value="GAA5078505.1"/>
    <property type="molecule type" value="Genomic_DNA"/>
</dbReference>
<evidence type="ECO:0000256" key="4">
    <source>
        <dbReference type="PROSITE-ProRule" id="PRU01161"/>
    </source>
</evidence>
<dbReference type="Proteomes" id="UP001499910">
    <property type="component" value="Unassembled WGS sequence"/>
</dbReference>
<feature type="short sequence motif" description="GXSXG" evidence="4">
    <location>
        <begin position="40"/>
        <end position="44"/>
    </location>
</feature>
<evidence type="ECO:0000313" key="6">
    <source>
        <dbReference type="EMBL" id="GAA5078505.1"/>
    </source>
</evidence>
<dbReference type="RefSeq" id="WP_259553013.1">
    <property type="nucleotide sequence ID" value="NZ_BAABHW010000005.1"/>
</dbReference>
<evidence type="ECO:0000256" key="2">
    <source>
        <dbReference type="ARBA" id="ARBA00022963"/>
    </source>
</evidence>
<organism evidence="6 7">
    <name type="scientific">[Roseibacterium] beibuensis</name>
    <dbReference type="NCBI Taxonomy" id="1193142"/>
    <lineage>
        <taxon>Bacteria</taxon>
        <taxon>Pseudomonadati</taxon>
        <taxon>Pseudomonadota</taxon>
        <taxon>Alphaproteobacteria</taxon>
        <taxon>Rhodobacterales</taxon>
        <taxon>Roseobacteraceae</taxon>
        <taxon>Roseicyclus</taxon>
    </lineage>
</organism>
<feature type="active site" description="Proton acceptor" evidence="4">
    <location>
        <position position="156"/>
    </location>
</feature>
<name>A0ABP9LL96_9RHOB</name>
<dbReference type="PANTHER" id="PTHR14226:SF76">
    <property type="entry name" value="NTE FAMILY PROTEIN RSSA"/>
    <property type="match status" value="1"/>
</dbReference>
<feature type="active site" description="Nucleophile" evidence="4">
    <location>
        <position position="42"/>
    </location>
</feature>
<feature type="domain" description="PNPLA" evidence="5">
    <location>
        <begin position="9"/>
        <end position="169"/>
    </location>
</feature>
<protein>
    <submittedName>
        <fullName evidence="6">Patatin-like phospholipase family protein</fullName>
    </submittedName>
</protein>
<keyword evidence="7" id="KW-1185">Reference proteome</keyword>
<keyword evidence="2 4" id="KW-0442">Lipid degradation</keyword>
<gene>
    <name evidence="6" type="ORF">GCM10023209_29680</name>
</gene>
<dbReference type="PROSITE" id="PS51635">
    <property type="entry name" value="PNPLA"/>
    <property type="match status" value="1"/>
</dbReference>
<comment type="caution">
    <text evidence="6">The sequence shown here is derived from an EMBL/GenBank/DDBJ whole genome shotgun (WGS) entry which is preliminary data.</text>
</comment>
<dbReference type="Gene3D" id="3.40.1090.10">
    <property type="entry name" value="Cytosolic phospholipase A2 catalytic domain"/>
    <property type="match status" value="2"/>
</dbReference>
<dbReference type="InterPro" id="IPR016035">
    <property type="entry name" value="Acyl_Trfase/lysoPLipase"/>
</dbReference>
<evidence type="ECO:0000256" key="1">
    <source>
        <dbReference type="ARBA" id="ARBA00022801"/>
    </source>
</evidence>
<sequence length="306" mass="32018">MARRPKIGLALGSGGARGWCHLGVLSVLDEMGVEADIVAGCSMGALVGAAEAGGVRSNLTDWALALTHSRFLSLVDLRLSAGGLVAGREIANVLSEWGLECEIESLSRSFTAVATRLDNGREIWLGQGPLLPAVRASLAIPGLFTPQSIDGHWLVDGGLTNPVPVSVARARGADVIIAVNPNAKPSGRVWVPEAGEGAGIWAALEQRFMDLLPQDWRPEPDEAAGQPAPQAIEAVNAALDMLTEYLRRTRAAADPPDVSIEVDLTDLSALSFFEAEKAIEAGRKAALAKRDQIAGALEAAGLTLKA</sequence>
<keyword evidence="3 4" id="KW-0443">Lipid metabolism</keyword>
<keyword evidence="1 4" id="KW-0378">Hydrolase</keyword>
<proteinExistence type="predicted"/>
<evidence type="ECO:0000259" key="5">
    <source>
        <dbReference type="PROSITE" id="PS51635"/>
    </source>
</evidence>